<dbReference type="GO" id="GO:0007264">
    <property type="term" value="P:small GTPase-mediated signal transduction"/>
    <property type="evidence" value="ECO:0007669"/>
    <property type="project" value="InterPro"/>
</dbReference>
<dbReference type="InterPro" id="IPR005225">
    <property type="entry name" value="Small_GTP-bd"/>
</dbReference>
<comment type="caution">
    <text evidence="3">The sequence shown here is derived from an EMBL/GenBank/DDBJ whole genome shotgun (WGS) entry which is preliminary data.</text>
</comment>
<reference evidence="3" key="1">
    <citation type="submission" date="2023-06" db="EMBL/GenBank/DDBJ databases">
        <authorList>
            <person name="Kurt Z."/>
        </authorList>
    </citation>
    <scope>NUCLEOTIDE SEQUENCE</scope>
</reference>
<dbReference type="PRINTS" id="PR00449">
    <property type="entry name" value="RASTRNSFRMNG"/>
</dbReference>
<keyword evidence="5" id="KW-1185">Reference proteome</keyword>
<name>A0AA86RIJ6_9EUKA</name>
<dbReference type="Proteomes" id="UP001642409">
    <property type="component" value="Unassembled WGS sequence"/>
</dbReference>
<dbReference type="GO" id="GO:0005525">
    <property type="term" value="F:GTP binding"/>
    <property type="evidence" value="ECO:0007669"/>
    <property type="project" value="UniProtKB-KW"/>
</dbReference>
<dbReference type="EMBL" id="CATOUU010001186">
    <property type="protein sequence ID" value="CAI9978721.1"/>
    <property type="molecule type" value="Genomic_DNA"/>
</dbReference>
<dbReference type="AlphaFoldDB" id="A0AA86RIJ6"/>
<proteinExistence type="predicted"/>
<organism evidence="3">
    <name type="scientific">Hexamita inflata</name>
    <dbReference type="NCBI Taxonomy" id="28002"/>
    <lineage>
        <taxon>Eukaryota</taxon>
        <taxon>Metamonada</taxon>
        <taxon>Diplomonadida</taxon>
        <taxon>Hexamitidae</taxon>
        <taxon>Hexamitinae</taxon>
        <taxon>Hexamita</taxon>
    </lineage>
</organism>
<dbReference type="Gene3D" id="3.40.50.300">
    <property type="entry name" value="P-loop containing nucleotide triphosphate hydrolases"/>
    <property type="match status" value="1"/>
</dbReference>
<protein>
    <submittedName>
        <fullName evidence="3">Rac/Rho-like protein</fullName>
    </submittedName>
    <submittedName>
        <fullName evidence="4">Rac/Rho-like_protein</fullName>
    </submittedName>
</protein>
<evidence type="ECO:0000256" key="1">
    <source>
        <dbReference type="ARBA" id="ARBA00022741"/>
    </source>
</evidence>
<dbReference type="Pfam" id="PF00071">
    <property type="entry name" value="Ras"/>
    <property type="match status" value="1"/>
</dbReference>
<evidence type="ECO:0000256" key="2">
    <source>
        <dbReference type="ARBA" id="ARBA00023134"/>
    </source>
</evidence>
<dbReference type="PROSITE" id="PS51420">
    <property type="entry name" value="RHO"/>
    <property type="match status" value="1"/>
</dbReference>
<dbReference type="SMART" id="SM00175">
    <property type="entry name" value="RAB"/>
    <property type="match status" value="1"/>
</dbReference>
<evidence type="ECO:0000313" key="3">
    <source>
        <dbReference type="EMBL" id="CAI9978721.1"/>
    </source>
</evidence>
<gene>
    <name evidence="3" type="ORF">HINF_LOCUS66366</name>
    <name evidence="4" type="ORF">HINF_LOCUS8132</name>
</gene>
<evidence type="ECO:0000313" key="4">
    <source>
        <dbReference type="EMBL" id="CAL5984503.1"/>
    </source>
</evidence>
<keyword evidence="2" id="KW-0342">GTP-binding</keyword>
<dbReference type="SUPFAM" id="SSF52540">
    <property type="entry name" value="P-loop containing nucleoside triphosphate hydrolases"/>
    <property type="match status" value="1"/>
</dbReference>
<keyword evidence="1" id="KW-0547">Nucleotide-binding</keyword>
<dbReference type="EMBL" id="CAXDID020000017">
    <property type="protein sequence ID" value="CAL5984503.1"/>
    <property type="molecule type" value="Genomic_DNA"/>
</dbReference>
<dbReference type="InterPro" id="IPR027417">
    <property type="entry name" value="P-loop_NTPase"/>
</dbReference>
<dbReference type="PROSITE" id="PS51419">
    <property type="entry name" value="RAB"/>
    <property type="match status" value="1"/>
</dbReference>
<sequence length="163" mass="18611">MSSYKIEVVGDENVGKSSLIQVMCGNVFPDNLYTIFDDYSRQVTVHDQHIELVFWDTAGQQEYDRLRTLSYPHSDLVIICFALNDESSQLSVLAKYLPEVKAYLPDTPIILVGTKTDLSEKQIFQLDVQQINVSSLMNFNVQLLLSKISETVVFKPQKKRCTK</sequence>
<dbReference type="NCBIfam" id="TIGR00231">
    <property type="entry name" value="small_GTP"/>
    <property type="match status" value="1"/>
</dbReference>
<dbReference type="PANTHER" id="PTHR24072">
    <property type="entry name" value="RHO FAMILY GTPASE"/>
    <property type="match status" value="1"/>
</dbReference>
<dbReference type="InterPro" id="IPR001806">
    <property type="entry name" value="Small_GTPase"/>
</dbReference>
<accession>A0AA86RIJ6</accession>
<dbReference type="SMART" id="SM00173">
    <property type="entry name" value="RAS"/>
    <property type="match status" value="1"/>
</dbReference>
<dbReference type="SMART" id="SM00174">
    <property type="entry name" value="RHO"/>
    <property type="match status" value="1"/>
</dbReference>
<dbReference type="CDD" id="cd00157">
    <property type="entry name" value="Rho"/>
    <property type="match status" value="1"/>
</dbReference>
<dbReference type="InterPro" id="IPR003578">
    <property type="entry name" value="Small_GTPase_Rho"/>
</dbReference>
<reference evidence="4 5" key="2">
    <citation type="submission" date="2024-07" db="EMBL/GenBank/DDBJ databases">
        <authorList>
            <person name="Akdeniz Z."/>
        </authorList>
    </citation>
    <scope>NUCLEOTIDE SEQUENCE [LARGE SCALE GENOMIC DNA]</scope>
</reference>
<dbReference type="GO" id="GO:0003924">
    <property type="term" value="F:GTPase activity"/>
    <property type="evidence" value="ECO:0007669"/>
    <property type="project" value="InterPro"/>
</dbReference>
<evidence type="ECO:0000313" key="5">
    <source>
        <dbReference type="Proteomes" id="UP001642409"/>
    </source>
</evidence>